<name>A0A5N6KPW8_MONLA</name>
<proteinExistence type="predicted"/>
<accession>A0A5N6KPW8</accession>
<keyword evidence="3" id="KW-1185">Reference proteome</keyword>
<dbReference type="Pfam" id="PF01636">
    <property type="entry name" value="APH"/>
    <property type="match status" value="1"/>
</dbReference>
<gene>
    <name evidence="2" type="ORF">EYC80_004451</name>
</gene>
<evidence type="ECO:0000313" key="2">
    <source>
        <dbReference type="EMBL" id="KAB8305159.1"/>
    </source>
</evidence>
<dbReference type="OrthoDB" id="2968323at2759"/>
<dbReference type="SUPFAM" id="SSF56112">
    <property type="entry name" value="Protein kinase-like (PK-like)"/>
    <property type="match status" value="1"/>
</dbReference>
<dbReference type="Proteomes" id="UP000326757">
    <property type="component" value="Unassembled WGS sequence"/>
</dbReference>
<dbReference type="EMBL" id="VIGI01000001">
    <property type="protein sequence ID" value="KAB8305159.1"/>
    <property type="molecule type" value="Genomic_DNA"/>
</dbReference>
<dbReference type="Gene3D" id="3.90.1200.10">
    <property type="match status" value="1"/>
</dbReference>
<dbReference type="AlphaFoldDB" id="A0A5N6KPW8"/>
<feature type="domain" description="Aminoglycoside phosphotransferase" evidence="1">
    <location>
        <begin position="64"/>
        <end position="113"/>
    </location>
</feature>
<comment type="caution">
    <text evidence="2">The sequence shown here is derived from an EMBL/GenBank/DDBJ whole genome shotgun (WGS) entry which is preliminary data.</text>
</comment>
<protein>
    <recommendedName>
        <fullName evidence="1">Aminoglycoside phosphotransferase domain-containing protein</fullName>
    </recommendedName>
</protein>
<evidence type="ECO:0000313" key="3">
    <source>
        <dbReference type="Proteomes" id="UP000326757"/>
    </source>
</evidence>
<reference evidence="2 3" key="1">
    <citation type="submission" date="2019-06" db="EMBL/GenBank/DDBJ databases">
        <title>Genome Sequence of the Brown Rot Fungal Pathogen Monilinia laxa.</title>
        <authorList>
            <person name="De Miccolis Angelini R.M."/>
            <person name="Landi L."/>
            <person name="Abate D."/>
            <person name="Pollastro S."/>
            <person name="Romanazzi G."/>
            <person name="Faretra F."/>
        </authorList>
    </citation>
    <scope>NUCLEOTIDE SEQUENCE [LARGE SCALE GENOMIC DNA]</scope>
    <source>
        <strain evidence="2 3">Mlax316</strain>
    </source>
</reference>
<dbReference type="InterPro" id="IPR002575">
    <property type="entry name" value="Aminoglycoside_PTrfase"/>
</dbReference>
<organism evidence="2 3">
    <name type="scientific">Monilinia laxa</name>
    <name type="common">Brown rot fungus</name>
    <name type="synonym">Sclerotinia laxa</name>
    <dbReference type="NCBI Taxonomy" id="61186"/>
    <lineage>
        <taxon>Eukaryota</taxon>
        <taxon>Fungi</taxon>
        <taxon>Dikarya</taxon>
        <taxon>Ascomycota</taxon>
        <taxon>Pezizomycotina</taxon>
        <taxon>Leotiomycetes</taxon>
        <taxon>Helotiales</taxon>
        <taxon>Sclerotiniaceae</taxon>
        <taxon>Monilinia</taxon>
    </lineage>
</organism>
<evidence type="ECO:0000259" key="1">
    <source>
        <dbReference type="Pfam" id="PF01636"/>
    </source>
</evidence>
<dbReference type="InterPro" id="IPR011009">
    <property type="entry name" value="Kinase-like_dom_sf"/>
</dbReference>
<sequence length="124" mass="13882">MPTDDPKVLAARFVLAVARAHIAGKLVAAVPKIELFIGELVYARLFKISSQDLGERVKERNMVTMWENLSEKGFLKDQPAVLWHPDFHPRNIVVGRDASGTSLKGVIDWDSCMAVSRAHYSHQN</sequence>